<feature type="transmembrane region" description="Helical" evidence="7">
    <location>
        <begin position="48"/>
        <end position="66"/>
    </location>
</feature>
<dbReference type="EMBL" id="JBHSPW010000001">
    <property type="protein sequence ID" value="MFC5891517.1"/>
    <property type="molecule type" value="Genomic_DNA"/>
</dbReference>
<evidence type="ECO:0000256" key="1">
    <source>
        <dbReference type="ARBA" id="ARBA00004651"/>
    </source>
</evidence>
<keyword evidence="5 7" id="KW-0472">Membrane</keyword>
<dbReference type="RefSeq" id="WP_345082520.1">
    <property type="nucleotide sequence ID" value="NZ_BAAAWG010000006.1"/>
</dbReference>
<dbReference type="SUPFAM" id="SSF103473">
    <property type="entry name" value="MFS general substrate transporter"/>
    <property type="match status" value="1"/>
</dbReference>
<evidence type="ECO:0000256" key="5">
    <source>
        <dbReference type="ARBA" id="ARBA00023136"/>
    </source>
</evidence>
<protein>
    <submittedName>
        <fullName evidence="8">MFS transporter</fullName>
    </submittedName>
</protein>
<evidence type="ECO:0000256" key="7">
    <source>
        <dbReference type="SAM" id="Phobius"/>
    </source>
</evidence>
<feature type="transmembrane region" description="Helical" evidence="7">
    <location>
        <begin position="220"/>
        <end position="245"/>
    </location>
</feature>
<dbReference type="PANTHER" id="PTHR23513">
    <property type="entry name" value="INTEGRAL MEMBRANE EFFLUX PROTEIN-RELATED"/>
    <property type="match status" value="1"/>
</dbReference>
<dbReference type="InterPro" id="IPR036259">
    <property type="entry name" value="MFS_trans_sf"/>
</dbReference>
<feature type="transmembrane region" description="Helical" evidence="7">
    <location>
        <begin position="309"/>
        <end position="332"/>
    </location>
</feature>
<feature type="transmembrane region" description="Helical" evidence="7">
    <location>
        <begin position="344"/>
        <end position="363"/>
    </location>
</feature>
<comment type="caution">
    <text evidence="8">The sequence shown here is derived from an EMBL/GenBank/DDBJ whole genome shotgun (WGS) entry which is preliminary data.</text>
</comment>
<feature type="transmembrane region" description="Helical" evidence="7">
    <location>
        <begin position="257"/>
        <end position="276"/>
    </location>
</feature>
<feature type="transmembrane region" description="Helical" evidence="7">
    <location>
        <begin position="78"/>
        <end position="98"/>
    </location>
</feature>
<evidence type="ECO:0000313" key="8">
    <source>
        <dbReference type="EMBL" id="MFC5891517.1"/>
    </source>
</evidence>
<dbReference type="PANTHER" id="PTHR23513:SF11">
    <property type="entry name" value="STAPHYLOFERRIN A TRANSPORTER"/>
    <property type="match status" value="1"/>
</dbReference>
<keyword evidence="4 7" id="KW-1133">Transmembrane helix</keyword>
<keyword evidence="9" id="KW-1185">Reference proteome</keyword>
<feature type="transmembrane region" description="Helical" evidence="7">
    <location>
        <begin position="283"/>
        <end position="303"/>
    </location>
</feature>
<evidence type="ECO:0000256" key="3">
    <source>
        <dbReference type="ARBA" id="ARBA00022692"/>
    </source>
</evidence>
<name>A0ABW1FAP3_9ACTN</name>
<reference evidence="9" key="1">
    <citation type="journal article" date="2019" name="Int. J. Syst. Evol. Microbiol.">
        <title>The Global Catalogue of Microorganisms (GCM) 10K type strain sequencing project: providing services to taxonomists for standard genome sequencing and annotation.</title>
        <authorList>
            <consortium name="The Broad Institute Genomics Platform"/>
            <consortium name="The Broad Institute Genome Sequencing Center for Infectious Disease"/>
            <person name="Wu L."/>
            <person name="Ma J."/>
        </authorList>
    </citation>
    <scope>NUCLEOTIDE SEQUENCE [LARGE SCALE GENOMIC DNA]</scope>
    <source>
        <strain evidence="9">CGMCC 1.15809</strain>
    </source>
</reference>
<keyword evidence="3 7" id="KW-0812">Transmembrane</keyword>
<evidence type="ECO:0000256" key="4">
    <source>
        <dbReference type="ARBA" id="ARBA00022989"/>
    </source>
</evidence>
<feature type="transmembrane region" description="Helical" evidence="7">
    <location>
        <begin position="143"/>
        <end position="165"/>
    </location>
</feature>
<dbReference type="Gene3D" id="1.20.1250.20">
    <property type="entry name" value="MFS general substrate transporter like domains"/>
    <property type="match status" value="1"/>
</dbReference>
<sequence length="426" mass="42966">MRWGRPQWAGRNYTILTTATVVSGLGHAGALIAAAFAVLGAGGSATDVGLVAAARTVPLVALLLVGGALADRLPRHRVMVAANALSCLSQGGFALLVLTGDPQLWQMAALAALGGAGQAFFGPASEGMVLASVSGEHASRAFAVYRMGMNGANIGGAALGGALIAAVGPGWVLAADAAAFACAGALRAFLDVSGVPPRTGDGGMVRALRDGWQEVISRPWLWSVVVQFSVVNAVIAAAEAVYGPLVADAHLGGPGPWGVALGAFGAGTVAGALLMTRYRPRRLLLAGSLCVFPLALPSAALAVPVSAGWLTLVMGLTGVAVEVFVVTWMTALHQEIPEEKFSRVSSYDWLGSVAGIPLATAFAGPVQDAVGLRAALWGCAGLVVLLTAAVLCVPGVRRLTRRTPEAVAGERTPDVAPPVAEGPAVG</sequence>
<dbReference type="InterPro" id="IPR011701">
    <property type="entry name" value="MFS"/>
</dbReference>
<evidence type="ECO:0000256" key="2">
    <source>
        <dbReference type="ARBA" id="ARBA00022475"/>
    </source>
</evidence>
<evidence type="ECO:0000313" key="9">
    <source>
        <dbReference type="Proteomes" id="UP001596241"/>
    </source>
</evidence>
<feature type="transmembrane region" description="Helical" evidence="7">
    <location>
        <begin position="375"/>
        <end position="396"/>
    </location>
</feature>
<dbReference type="Proteomes" id="UP001596241">
    <property type="component" value="Unassembled WGS sequence"/>
</dbReference>
<proteinExistence type="predicted"/>
<dbReference type="CDD" id="cd06173">
    <property type="entry name" value="MFS_MefA_like"/>
    <property type="match status" value="1"/>
</dbReference>
<organism evidence="8 9">
    <name type="scientific">Streptomyces ramulosus</name>
    <dbReference type="NCBI Taxonomy" id="47762"/>
    <lineage>
        <taxon>Bacteria</taxon>
        <taxon>Bacillati</taxon>
        <taxon>Actinomycetota</taxon>
        <taxon>Actinomycetes</taxon>
        <taxon>Kitasatosporales</taxon>
        <taxon>Streptomycetaceae</taxon>
        <taxon>Streptomyces</taxon>
    </lineage>
</organism>
<keyword evidence="2" id="KW-1003">Cell membrane</keyword>
<feature type="transmembrane region" description="Helical" evidence="7">
    <location>
        <begin position="12"/>
        <end position="42"/>
    </location>
</feature>
<feature type="region of interest" description="Disordered" evidence="6">
    <location>
        <begin position="404"/>
        <end position="426"/>
    </location>
</feature>
<gene>
    <name evidence="8" type="ORF">ACFP3M_01565</name>
</gene>
<dbReference type="Pfam" id="PF07690">
    <property type="entry name" value="MFS_1"/>
    <property type="match status" value="1"/>
</dbReference>
<evidence type="ECO:0000256" key="6">
    <source>
        <dbReference type="SAM" id="MobiDB-lite"/>
    </source>
</evidence>
<comment type="subcellular location">
    <subcellularLocation>
        <location evidence="1">Cell membrane</location>
        <topology evidence="1">Multi-pass membrane protein</topology>
    </subcellularLocation>
</comment>
<accession>A0ABW1FAP3</accession>